<reference evidence="7" key="1">
    <citation type="submission" date="2020-08" db="EMBL/GenBank/DDBJ databases">
        <authorList>
            <person name="Uke A."/>
            <person name="Chhe C."/>
            <person name="Baramee S."/>
            <person name="Kosugi A."/>
        </authorList>
    </citation>
    <scope>NUCLEOTIDE SEQUENCE</scope>
    <source>
        <strain evidence="7">DA-C8</strain>
    </source>
</reference>
<evidence type="ECO:0000256" key="6">
    <source>
        <dbReference type="HAMAP-Rule" id="MF_01926"/>
    </source>
</evidence>
<evidence type="ECO:0000313" key="8">
    <source>
        <dbReference type="Proteomes" id="UP000654993"/>
    </source>
</evidence>
<dbReference type="GO" id="GO:0004642">
    <property type="term" value="F:phosphoribosylformylglycinamidine synthase activity"/>
    <property type="evidence" value="ECO:0007669"/>
    <property type="project" value="UniProtKB-UniRule"/>
</dbReference>
<dbReference type="Pfam" id="PF02700">
    <property type="entry name" value="PurS"/>
    <property type="match status" value="1"/>
</dbReference>
<dbReference type="GO" id="GO:0006189">
    <property type="term" value="P:'de novo' IMP biosynthetic process"/>
    <property type="evidence" value="ECO:0007669"/>
    <property type="project" value="UniProtKB-UniRule"/>
</dbReference>
<dbReference type="EC" id="6.3.5.3" evidence="6"/>
<evidence type="ECO:0000256" key="4">
    <source>
        <dbReference type="ARBA" id="ARBA00022755"/>
    </source>
</evidence>
<comment type="pathway">
    <text evidence="6">Purine metabolism; IMP biosynthesis via de novo pathway; 5-amino-1-(5-phospho-D-ribosyl)imidazole from N(2)-formyl-N(1)-(5-phospho-D-ribosyl)glycinamide: step 1/2.</text>
</comment>
<sequence>MLKAAVYVTMKQNVLDPQGKASQEALKALGYEEVSSVRIGKYIELKLDTNNRAEAEERVKAMCEQLLVNTVVEDYRFELTEE</sequence>
<organism evidence="7 8">
    <name type="scientific">Insulibacter thermoxylanivorax</name>
    <dbReference type="NCBI Taxonomy" id="2749268"/>
    <lineage>
        <taxon>Bacteria</taxon>
        <taxon>Bacillati</taxon>
        <taxon>Bacillota</taxon>
        <taxon>Bacilli</taxon>
        <taxon>Bacillales</taxon>
        <taxon>Paenibacillaceae</taxon>
        <taxon>Insulibacter</taxon>
    </lineage>
</organism>
<name>A0A916QHG4_9BACL</name>
<keyword evidence="3 6" id="KW-0547">Nucleotide-binding</keyword>
<dbReference type="GO" id="GO:0005524">
    <property type="term" value="F:ATP binding"/>
    <property type="evidence" value="ECO:0007669"/>
    <property type="project" value="UniProtKB-UniRule"/>
</dbReference>
<keyword evidence="8" id="KW-1185">Reference proteome</keyword>
<comment type="caution">
    <text evidence="7">The sequence shown here is derived from an EMBL/GenBank/DDBJ whole genome shotgun (WGS) entry which is preliminary data.</text>
</comment>
<dbReference type="HAMAP" id="MF_01926">
    <property type="entry name" value="PurS"/>
    <property type="match status" value="1"/>
</dbReference>
<keyword evidence="5 6" id="KW-0067">ATP-binding</keyword>
<comment type="function">
    <text evidence="6">Part of the phosphoribosylformylglycinamidine synthase complex involved in the purines biosynthetic pathway. Catalyzes the ATP-dependent conversion of formylglycinamide ribonucleotide (FGAR) and glutamine to yield formylglycinamidine ribonucleotide (FGAM) and glutamate. The FGAM synthase complex is composed of three subunits. PurQ produces an ammonia molecule by converting glutamine to glutamate. PurL transfers the ammonia molecule to FGAR to form FGAM in an ATP-dependent manner. PurS interacts with PurQ and PurL and is thought to assist in the transfer of the ammonia molecule from PurQ to PurL.</text>
</comment>
<evidence type="ECO:0000256" key="1">
    <source>
        <dbReference type="ARBA" id="ARBA00022490"/>
    </source>
</evidence>
<comment type="subcellular location">
    <subcellularLocation>
        <location evidence="6">Cytoplasm</location>
    </subcellularLocation>
</comment>
<dbReference type="PANTHER" id="PTHR34696">
    <property type="entry name" value="PHOSPHORIBOSYLFORMYLGLYCINAMIDINE SYNTHASE SUBUNIT PURS"/>
    <property type="match status" value="1"/>
</dbReference>
<accession>A0A916QHG4</accession>
<keyword evidence="4 6" id="KW-0658">Purine biosynthesis</keyword>
<dbReference type="Proteomes" id="UP000654993">
    <property type="component" value="Unassembled WGS sequence"/>
</dbReference>
<comment type="similarity">
    <text evidence="6">Belongs to the PurS family.</text>
</comment>
<dbReference type="AlphaFoldDB" id="A0A916QHG4"/>
<dbReference type="NCBIfam" id="NF004630">
    <property type="entry name" value="PRK05974.1"/>
    <property type="match status" value="1"/>
</dbReference>
<protein>
    <recommendedName>
        <fullName evidence="6">Phosphoribosylformylglycinamidine synthase subunit PurS</fullName>
        <shortName evidence="6">FGAM synthase</shortName>
        <ecNumber evidence="6">6.3.5.3</ecNumber>
    </recommendedName>
    <alternativeName>
        <fullName evidence="6">Formylglycinamide ribonucleotide amidotransferase subunit III</fullName>
        <shortName evidence="6">FGAR amidotransferase III</shortName>
        <shortName evidence="6">FGAR-AT III</shortName>
    </alternativeName>
    <alternativeName>
        <fullName evidence="6">Phosphoribosylformylglycinamidine synthase subunit III</fullName>
    </alternativeName>
</protein>
<dbReference type="InterPro" id="IPR036604">
    <property type="entry name" value="PurS-like_sf"/>
</dbReference>
<dbReference type="Gene3D" id="3.30.1280.10">
    <property type="entry name" value="Phosphoribosylformylglycinamidine synthase subunit PurS"/>
    <property type="match status" value="1"/>
</dbReference>
<dbReference type="GO" id="GO:0005737">
    <property type="term" value="C:cytoplasm"/>
    <property type="evidence" value="ECO:0007669"/>
    <property type="project" value="UniProtKB-SubCell"/>
</dbReference>
<keyword evidence="2 6" id="KW-0436">Ligase</keyword>
<dbReference type="InterPro" id="IPR003850">
    <property type="entry name" value="PurS"/>
</dbReference>
<proteinExistence type="inferred from homology"/>
<comment type="catalytic activity">
    <reaction evidence="6">
        <text>N(2)-formyl-N(1)-(5-phospho-beta-D-ribosyl)glycinamide + L-glutamine + ATP + H2O = 2-formamido-N(1)-(5-O-phospho-beta-D-ribosyl)acetamidine + L-glutamate + ADP + phosphate + H(+)</text>
        <dbReference type="Rhea" id="RHEA:17129"/>
        <dbReference type="ChEBI" id="CHEBI:15377"/>
        <dbReference type="ChEBI" id="CHEBI:15378"/>
        <dbReference type="ChEBI" id="CHEBI:29985"/>
        <dbReference type="ChEBI" id="CHEBI:30616"/>
        <dbReference type="ChEBI" id="CHEBI:43474"/>
        <dbReference type="ChEBI" id="CHEBI:58359"/>
        <dbReference type="ChEBI" id="CHEBI:147286"/>
        <dbReference type="ChEBI" id="CHEBI:147287"/>
        <dbReference type="ChEBI" id="CHEBI:456216"/>
        <dbReference type="EC" id="6.3.5.3"/>
    </reaction>
</comment>
<evidence type="ECO:0000256" key="5">
    <source>
        <dbReference type="ARBA" id="ARBA00022840"/>
    </source>
</evidence>
<reference evidence="7" key="2">
    <citation type="journal article" date="2021" name="Data Brief">
        <title>Draft genome sequence data of the facultative, thermophilic, xylanolytic bacterium Paenibacillus sp. strain DA-C8.</title>
        <authorList>
            <person name="Chhe C."/>
            <person name="Uke A."/>
            <person name="Baramee S."/>
            <person name="Ungkulpasvich U."/>
            <person name="Tachaapaikoon C."/>
            <person name="Pason P."/>
            <person name="Waeonukul R."/>
            <person name="Ratanakhanokchai K."/>
            <person name="Kosugi A."/>
        </authorList>
    </citation>
    <scope>NUCLEOTIDE SEQUENCE</scope>
    <source>
        <strain evidence="7">DA-C8</strain>
    </source>
</reference>
<gene>
    <name evidence="6 7" type="primary">purS</name>
    <name evidence="7" type="ORF">PRECH8_18470</name>
</gene>
<dbReference type="PANTHER" id="PTHR34696:SF1">
    <property type="entry name" value="PHOSPHORIBOSYLFORMYLGLYCINAMIDINE SYNTHASE SUBUNIT PURS"/>
    <property type="match status" value="1"/>
</dbReference>
<dbReference type="RefSeq" id="WP_200966795.1">
    <property type="nucleotide sequence ID" value="NZ_BMAQ01000020.1"/>
</dbReference>
<evidence type="ECO:0000256" key="2">
    <source>
        <dbReference type="ARBA" id="ARBA00022598"/>
    </source>
</evidence>
<dbReference type="NCBIfam" id="TIGR00302">
    <property type="entry name" value="phosphoribosylformylglycinamidine synthase subunit PurS"/>
    <property type="match status" value="1"/>
</dbReference>
<dbReference type="EMBL" id="BMAQ01000020">
    <property type="protein sequence ID" value="GFR38551.1"/>
    <property type="molecule type" value="Genomic_DNA"/>
</dbReference>
<dbReference type="SUPFAM" id="SSF82697">
    <property type="entry name" value="PurS-like"/>
    <property type="match status" value="1"/>
</dbReference>
<comment type="subunit">
    <text evidence="6">Part of the FGAM synthase complex composed of 1 PurL, 1 PurQ and 2 PurS subunits.</text>
</comment>
<keyword evidence="1 6" id="KW-0963">Cytoplasm</keyword>
<evidence type="ECO:0000256" key="3">
    <source>
        <dbReference type="ARBA" id="ARBA00022741"/>
    </source>
</evidence>
<evidence type="ECO:0000313" key="7">
    <source>
        <dbReference type="EMBL" id="GFR38551.1"/>
    </source>
</evidence>